<accession>A0ABD0L081</accession>
<feature type="compositionally biased region" description="Gly residues" evidence="1">
    <location>
        <begin position="96"/>
        <end position="116"/>
    </location>
</feature>
<keyword evidence="3" id="KW-1185">Reference proteome</keyword>
<dbReference type="AlphaFoldDB" id="A0ABD0L081"/>
<sequence length="136" mass="14148">MTSLIVVTESAVGYETFSSCEEILLRMSAMPTGDWGKNVASGMSAWPAVEAANAYATQLIWALLCNSLLAVCRLPHLVMSGLATFLSDREERCGRTEGGGVKGGGGEPVGEGGGVPEVGASWAVHTSKAWSRGTDL</sequence>
<feature type="region of interest" description="Disordered" evidence="1">
    <location>
        <begin position="94"/>
        <end position="118"/>
    </location>
</feature>
<dbReference type="EMBL" id="JACVVK020000099">
    <property type="protein sequence ID" value="KAK7492829.1"/>
    <property type="molecule type" value="Genomic_DNA"/>
</dbReference>
<name>A0ABD0L081_9CAEN</name>
<gene>
    <name evidence="2" type="ORF">BaRGS_00015967</name>
</gene>
<organism evidence="2 3">
    <name type="scientific">Batillaria attramentaria</name>
    <dbReference type="NCBI Taxonomy" id="370345"/>
    <lineage>
        <taxon>Eukaryota</taxon>
        <taxon>Metazoa</taxon>
        <taxon>Spiralia</taxon>
        <taxon>Lophotrochozoa</taxon>
        <taxon>Mollusca</taxon>
        <taxon>Gastropoda</taxon>
        <taxon>Caenogastropoda</taxon>
        <taxon>Sorbeoconcha</taxon>
        <taxon>Cerithioidea</taxon>
        <taxon>Batillariidae</taxon>
        <taxon>Batillaria</taxon>
    </lineage>
</organism>
<reference evidence="2 3" key="1">
    <citation type="journal article" date="2023" name="Sci. Data">
        <title>Genome assembly of the Korean intertidal mud-creeper Batillaria attramentaria.</title>
        <authorList>
            <person name="Patra A.K."/>
            <person name="Ho P.T."/>
            <person name="Jun S."/>
            <person name="Lee S.J."/>
            <person name="Kim Y."/>
            <person name="Won Y.J."/>
        </authorList>
    </citation>
    <scope>NUCLEOTIDE SEQUENCE [LARGE SCALE GENOMIC DNA]</scope>
    <source>
        <strain evidence="2">Wonlab-2016</strain>
    </source>
</reference>
<dbReference type="Proteomes" id="UP001519460">
    <property type="component" value="Unassembled WGS sequence"/>
</dbReference>
<evidence type="ECO:0000313" key="3">
    <source>
        <dbReference type="Proteomes" id="UP001519460"/>
    </source>
</evidence>
<evidence type="ECO:0000256" key="1">
    <source>
        <dbReference type="SAM" id="MobiDB-lite"/>
    </source>
</evidence>
<proteinExistence type="predicted"/>
<evidence type="ECO:0000313" key="2">
    <source>
        <dbReference type="EMBL" id="KAK7492829.1"/>
    </source>
</evidence>
<protein>
    <submittedName>
        <fullName evidence="2">Uncharacterized protein</fullName>
    </submittedName>
</protein>
<comment type="caution">
    <text evidence="2">The sequence shown here is derived from an EMBL/GenBank/DDBJ whole genome shotgun (WGS) entry which is preliminary data.</text>
</comment>